<dbReference type="AlphaFoldDB" id="A0A8T1PTP0"/>
<feature type="compositionally biased region" description="Basic and acidic residues" evidence="1">
    <location>
        <begin position="418"/>
        <end position="437"/>
    </location>
</feature>
<feature type="region of interest" description="Disordered" evidence="1">
    <location>
        <begin position="37"/>
        <end position="114"/>
    </location>
</feature>
<sequence length="812" mass="91986">MTTGMLHDQKHIEKQMGCMAGFLQIFDRNQILTGKRLYSNKRLPPSSPVDSTPESNSSMVFPEMPGELEKQQQARVAPSPERPKQSQLPELRSPAPEIATTPADTPTKSPLPFPILELKEGTRSSWKFSREAPRLSLDSRAVVDAKGSLKPREIRTNAAFLSSNRCEEGAVDGDKHRKSPSVIARLMGLEALADSNTEPAKKAELRRSASESRVSRDLFQHRFVEGNNSFNFQLRQIQQPNLQSSISSNVIQENVTNERYGSAHRRVDSREYGVQNVRSGAARPAPNRGMGQRKSFFDSEDFFPEPKQGVSIYGEIEKRLKMRGIDEPSQDFETLKHILEALQLKGLLRSKKPSNQMNHRNFVYDHRSLESPVVVMKPAARSSANRPGRNGNDSPPSSFRSKTGVRRNVNETLPALSPRRDRPEMDRNARYQTRERNTSSSPTRIQSENGLRSPTRRGALSVETRRKVGTPNNTMDSVENRRVSPVRSPKASPRRFGSDQAMTNRSPRMKKPSAEIYPKEEKVFTPAEEESSSTTVTSESSISTCSQTETEVHKLTRGKAEDYREGRSLLERCDKLLHSIAEITATELSPVSVLDSSFYKDESSSPSPILKRRSIEFQDQPIELEDDVWSLPTSRLEFNSEDKPGDGDFVYVSEIVRASSYLPEDSDVFQLLEKQQHLKGKDTSEVSRLRRRLIFDTINEILDRNRQLPPWKSNSWENCSISLRQVWSQFRRIREIGDASEDLFEVICGVLRKDFMVDGTSGWVDRPIEMSESVLDVERLIFKDLIGETIRDLAAFSGNCDNLAALRRRLVF</sequence>
<reference evidence="5" key="2">
    <citation type="submission" date="2021-01" db="EMBL/GenBank/DDBJ databases">
        <authorList>
            <person name="Lovell J.T."/>
            <person name="Bentley N."/>
            <person name="Bhattarai G."/>
            <person name="Jenkins J.W."/>
            <person name="Sreedasyam A."/>
            <person name="Alarcon Y."/>
            <person name="Bock C."/>
            <person name="Boston L."/>
            <person name="Carlson J."/>
            <person name="Cervantes K."/>
            <person name="Clermont K."/>
            <person name="Krom N."/>
            <person name="Kubenka K."/>
            <person name="Mamidi S."/>
            <person name="Mattison C."/>
            <person name="Monteros M."/>
            <person name="Pisani C."/>
            <person name="Plott C."/>
            <person name="Rajasekar S."/>
            <person name="Rhein H.S."/>
            <person name="Rohla C."/>
            <person name="Song M."/>
            <person name="Hilaire R.S."/>
            <person name="Shu S."/>
            <person name="Wells L."/>
            <person name="Wang X."/>
            <person name="Webber J."/>
            <person name="Heerema R.J."/>
            <person name="Klein P."/>
            <person name="Conner P."/>
            <person name="Grauke L."/>
            <person name="Grimwood J."/>
            <person name="Schmutz J."/>
            <person name="Randall J.J."/>
        </authorList>
    </citation>
    <scope>NUCLEOTIDE SEQUENCE</scope>
    <source>
        <tissue evidence="5">Leaf</tissue>
    </source>
</reference>
<evidence type="ECO:0000313" key="6">
    <source>
        <dbReference type="Proteomes" id="UP000811609"/>
    </source>
</evidence>
<feature type="compositionally biased region" description="Polar residues" evidence="1">
    <location>
        <begin position="391"/>
        <end position="401"/>
    </location>
</feature>
<dbReference type="Pfam" id="PF14309">
    <property type="entry name" value="DUF4378"/>
    <property type="match status" value="1"/>
</dbReference>
<dbReference type="Proteomes" id="UP000811246">
    <property type="component" value="Chromosome 7"/>
</dbReference>
<dbReference type="Proteomes" id="UP000811609">
    <property type="component" value="Chromosome 7"/>
</dbReference>
<dbReference type="InterPro" id="IPR025486">
    <property type="entry name" value="DUF4378"/>
</dbReference>
<evidence type="ECO:0000256" key="1">
    <source>
        <dbReference type="SAM" id="MobiDB-lite"/>
    </source>
</evidence>
<evidence type="ECO:0000259" key="3">
    <source>
        <dbReference type="Pfam" id="PF14383"/>
    </source>
</evidence>
<evidence type="ECO:0000259" key="2">
    <source>
        <dbReference type="Pfam" id="PF14309"/>
    </source>
</evidence>
<dbReference type="EMBL" id="CM031831">
    <property type="protein sequence ID" value="KAG6703492.1"/>
    <property type="molecule type" value="Genomic_DNA"/>
</dbReference>
<dbReference type="Pfam" id="PF14383">
    <property type="entry name" value="VARLMGL"/>
    <property type="match status" value="1"/>
</dbReference>
<feature type="compositionally biased region" description="Polar residues" evidence="1">
    <location>
        <begin position="438"/>
        <end position="452"/>
    </location>
</feature>
<evidence type="ECO:0000313" key="5">
    <source>
        <dbReference type="EMBL" id="KAG6703492.1"/>
    </source>
</evidence>
<dbReference type="GO" id="GO:0051513">
    <property type="term" value="P:regulation of monopolar cell growth"/>
    <property type="evidence" value="ECO:0007669"/>
    <property type="project" value="InterPro"/>
</dbReference>
<accession>A0A8T1PTP0</accession>
<dbReference type="PANTHER" id="PTHR31680">
    <property type="entry name" value="LONGIFOLIA PROTEIN"/>
    <property type="match status" value="1"/>
</dbReference>
<feature type="compositionally biased region" description="Polar residues" evidence="1">
    <location>
        <begin position="48"/>
        <end position="59"/>
    </location>
</feature>
<feature type="domain" description="DUF3741" evidence="3">
    <location>
        <begin position="177"/>
        <end position="192"/>
    </location>
</feature>
<evidence type="ECO:0008006" key="7">
    <source>
        <dbReference type="Google" id="ProtNLM"/>
    </source>
</evidence>
<feature type="compositionally biased region" description="Low complexity" evidence="1">
    <location>
        <begin position="532"/>
        <end position="549"/>
    </location>
</feature>
<proteinExistence type="predicted"/>
<gene>
    <name evidence="4" type="ORF">CIPAW_07G086100</name>
    <name evidence="5" type="ORF">I3842_07G087800</name>
</gene>
<organism evidence="4 6">
    <name type="scientific">Carya illinoinensis</name>
    <name type="common">Pecan</name>
    <dbReference type="NCBI Taxonomy" id="32201"/>
    <lineage>
        <taxon>Eukaryota</taxon>
        <taxon>Viridiplantae</taxon>
        <taxon>Streptophyta</taxon>
        <taxon>Embryophyta</taxon>
        <taxon>Tracheophyta</taxon>
        <taxon>Spermatophyta</taxon>
        <taxon>Magnoliopsida</taxon>
        <taxon>eudicotyledons</taxon>
        <taxon>Gunneridae</taxon>
        <taxon>Pentapetalae</taxon>
        <taxon>rosids</taxon>
        <taxon>fabids</taxon>
        <taxon>Fagales</taxon>
        <taxon>Juglandaceae</taxon>
        <taxon>Carya</taxon>
    </lineage>
</organism>
<name>A0A8T1PTP0_CARIL</name>
<feature type="region of interest" description="Disordered" evidence="1">
    <location>
        <begin position="378"/>
        <end position="550"/>
    </location>
</feature>
<comment type="caution">
    <text evidence="4">The sequence shown here is derived from an EMBL/GenBank/DDBJ whole genome shotgun (WGS) entry which is preliminary data.</text>
</comment>
<feature type="domain" description="DUF4378" evidence="2">
    <location>
        <begin position="648"/>
        <end position="788"/>
    </location>
</feature>
<dbReference type="OrthoDB" id="1929599at2759"/>
<dbReference type="InterPro" id="IPR033334">
    <property type="entry name" value="LNG1/2"/>
</dbReference>
<evidence type="ECO:0000313" key="4">
    <source>
        <dbReference type="EMBL" id="KAG6647546.1"/>
    </source>
</evidence>
<reference evidence="4" key="1">
    <citation type="submission" date="2020-12" db="EMBL/GenBank/DDBJ databases">
        <title>WGS assembly of Carya illinoinensis cv. Pawnee.</title>
        <authorList>
            <person name="Platts A."/>
            <person name="Shu S."/>
            <person name="Wright S."/>
            <person name="Barry K."/>
            <person name="Edger P."/>
            <person name="Pires J.C."/>
            <person name="Schmutz J."/>
        </authorList>
    </citation>
    <scope>NUCLEOTIDE SEQUENCE</scope>
    <source>
        <tissue evidence="4">Leaf</tissue>
    </source>
</reference>
<keyword evidence="6" id="KW-1185">Reference proteome</keyword>
<dbReference type="PANTHER" id="PTHR31680:SF12">
    <property type="entry name" value="OS11G0587300 PROTEIN"/>
    <property type="match status" value="1"/>
</dbReference>
<dbReference type="EMBL" id="CM031815">
    <property type="protein sequence ID" value="KAG6647546.1"/>
    <property type="molecule type" value="Genomic_DNA"/>
</dbReference>
<dbReference type="InterPro" id="IPR032795">
    <property type="entry name" value="DUF3741-assoc"/>
</dbReference>
<protein>
    <recommendedName>
        <fullName evidence="7">DUF4378 domain-containing protein</fullName>
    </recommendedName>
</protein>